<evidence type="ECO:0000256" key="1">
    <source>
        <dbReference type="SAM" id="MobiDB-lite"/>
    </source>
</evidence>
<organism evidence="3 4">
    <name type="scientific">Bittarella massiliensis</name>
    <name type="common">ex Durand et al. 2017</name>
    <dbReference type="NCBI Taxonomy" id="1720313"/>
    <lineage>
        <taxon>Bacteria</taxon>
        <taxon>Bacillati</taxon>
        <taxon>Bacillota</taxon>
        <taxon>Clostridia</taxon>
        <taxon>Eubacteriales</taxon>
        <taxon>Oscillospiraceae</taxon>
        <taxon>Bittarella (ex Durand et al. 2017)</taxon>
    </lineage>
</organism>
<dbReference type="InterPro" id="IPR025973">
    <property type="entry name" value="Cys_rich_VLP_dom"/>
</dbReference>
<protein>
    <submittedName>
        <fullName evidence="3">Conjugal transfer protein</fullName>
    </submittedName>
</protein>
<evidence type="ECO:0000313" key="4">
    <source>
        <dbReference type="Proteomes" id="UP000474718"/>
    </source>
</evidence>
<dbReference type="EMBL" id="WWVX01000008">
    <property type="protein sequence ID" value="MZL70355.1"/>
    <property type="molecule type" value="Genomic_DNA"/>
</dbReference>
<name>A0ABW9WYR5_9FIRM</name>
<evidence type="ECO:0000313" key="3">
    <source>
        <dbReference type="EMBL" id="MZL70355.1"/>
    </source>
</evidence>
<reference evidence="3 4" key="1">
    <citation type="journal article" date="2019" name="Nat. Med.">
        <title>A library of human gut bacterial isolates paired with longitudinal multiomics data enables mechanistic microbiome research.</title>
        <authorList>
            <person name="Poyet M."/>
            <person name="Groussin M."/>
            <person name="Gibbons S.M."/>
            <person name="Avila-Pacheco J."/>
            <person name="Jiang X."/>
            <person name="Kearney S.M."/>
            <person name="Perrotta A.R."/>
            <person name="Berdy B."/>
            <person name="Zhao S."/>
            <person name="Lieberman T.D."/>
            <person name="Swanson P.K."/>
            <person name="Smith M."/>
            <person name="Roesemann S."/>
            <person name="Alexander J.E."/>
            <person name="Rich S.A."/>
            <person name="Livny J."/>
            <person name="Vlamakis H."/>
            <person name="Clish C."/>
            <person name="Bullock K."/>
            <person name="Deik A."/>
            <person name="Scott J."/>
            <person name="Pierce K.A."/>
            <person name="Xavier R.J."/>
            <person name="Alm E.J."/>
        </authorList>
    </citation>
    <scope>NUCLEOTIDE SEQUENCE [LARGE SCALE GENOMIC DNA]</scope>
    <source>
        <strain evidence="3 4">BIOML-A2</strain>
    </source>
</reference>
<gene>
    <name evidence="3" type="ORF">GT747_11380</name>
</gene>
<feature type="domain" description="Cysteine-rich VLP" evidence="2">
    <location>
        <begin position="6"/>
        <end position="62"/>
    </location>
</feature>
<feature type="region of interest" description="Disordered" evidence="1">
    <location>
        <begin position="100"/>
        <end position="127"/>
    </location>
</feature>
<feature type="compositionally biased region" description="Basic residues" evidence="1">
    <location>
        <begin position="102"/>
        <end position="116"/>
    </location>
</feature>
<dbReference type="Proteomes" id="UP000474718">
    <property type="component" value="Unassembled WGS sequence"/>
</dbReference>
<comment type="caution">
    <text evidence="3">The sequence shown here is derived from an EMBL/GenBank/DDBJ whole genome shotgun (WGS) entry which is preliminary data.</text>
</comment>
<evidence type="ECO:0000259" key="2">
    <source>
        <dbReference type="Pfam" id="PF14194"/>
    </source>
</evidence>
<keyword evidence="4" id="KW-1185">Reference proteome</keyword>
<accession>A0ABW9WYR5</accession>
<sequence>MVIKITPKQLKRINALVRKLCCNYVDGSCLLLDDGEEHACVQCISRYGIYCNYFKNAVLPADRELFAEIMQPSRQKRCQICKSFFVPRAKNQRYCPGCATAQKRKKAAERQRRKRSASSPAGFRTES</sequence>
<dbReference type="Pfam" id="PF14194">
    <property type="entry name" value="Cys_rich_VLP"/>
    <property type="match status" value="1"/>
</dbReference>
<proteinExistence type="predicted"/>
<dbReference type="RefSeq" id="WP_161213538.1">
    <property type="nucleotide sequence ID" value="NZ_WWVX01000008.1"/>
</dbReference>